<keyword evidence="2" id="KW-0104">Cadmium</keyword>
<dbReference type="InterPro" id="IPR000966">
    <property type="entry name" value="Metalthion_5"/>
</dbReference>
<evidence type="ECO:0000256" key="2">
    <source>
        <dbReference type="ARBA" id="ARBA00022539"/>
    </source>
</evidence>
<dbReference type="Pfam" id="PF02067">
    <property type="entry name" value="Metallothio_5"/>
    <property type="match status" value="1"/>
</dbReference>
<reference evidence="7" key="1">
    <citation type="submission" date="2025-08" db="UniProtKB">
        <authorList>
            <consortium name="RefSeq"/>
        </authorList>
    </citation>
    <scope>IDENTIFICATION</scope>
    <source>
        <strain evidence="7">15112-1751.03</strain>
        <tissue evidence="7">Whole Adult</tissue>
    </source>
</reference>
<keyword evidence="3" id="KW-0479">Metal-binding</keyword>
<comment type="similarity">
    <text evidence="1">Belongs to the metallothionein superfamily. Type 5 family.</text>
</comment>
<accession>A0A6P8XTQ5</accession>
<dbReference type="GO" id="GO:0046872">
    <property type="term" value="F:metal ion binding"/>
    <property type="evidence" value="ECO:0007669"/>
    <property type="project" value="UniProtKB-KW"/>
</dbReference>
<dbReference type="Proteomes" id="UP000515160">
    <property type="component" value="Chromosome 2R"/>
</dbReference>
<evidence type="ECO:0000256" key="5">
    <source>
        <dbReference type="ARBA" id="ARBA00023008"/>
    </source>
</evidence>
<evidence type="ECO:0000256" key="3">
    <source>
        <dbReference type="ARBA" id="ARBA00022723"/>
    </source>
</evidence>
<keyword evidence="5" id="KW-0186">Copper</keyword>
<keyword evidence="6" id="KW-1185">Reference proteome</keyword>
<proteinExistence type="inferred from homology"/>
<dbReference type="GeneID" id="117576234"/>
<gene>
    <name evidence="7" type="primary">LOC117576234</name>
</gene>
<protein>
    <submittedName>
        <fullName evidence="7">Metallothionein-2-like</fullName>
    </submittedName>
</protein>
<dbReference type="RefSeq" id="XP_034116743.1">
    <property type="nucleotide sequence ID" value="XM_034260852.2"/>
</dbReference>
<dbReference type="AlphaFoldDB" id="A0A6P8XTQ5"/>
<evidence type="ECO:0000313" key="7">
    <source>
        <dbReference type="RefSeq" id="XP_034116743.1"/>
    </source>
</evidence>
<evidence type="ECO:0000313" key="6">
    <source>
        <dbReference type="Proteomes" id="UP000515160"/>
    </source>
</evidence>
<evidence type="ECO:0000256" key="4">
    <source>
        <dbReference type="ARBA" id="ARBA00022833"/>
    </source>
</evidence>
<evidence type="ECO:0000256" key="1">
    <source>
        <dbReference type="ARBA" id="ARBA00009641"/>
    </source>
</evidence>
<name>A0A6P8XTQ5_DROAB</name>
<dbReference type="OrthoDB" id="7801642at2759"/>
<keyword evidence="4" id="KW-0862">Zinc</keyword>
<organism evidence="6 7">
    <name type="scientific">Drosophila albomicans</name>
    <name type="common">Fruit fly</name>
    <dbReference type="NCBI Taxonomy" id="7291"/>
    <lineage>
        <taxon>Eukaryota</taxon>
        <taxon>Metazoa</taxon>
        <taxon>Ecdysozoa</taxon>
        <taxon>Arthropoda</taxon>
        <taxon>Hexapoda</taxon>
        <taxon>Insecta</taxon>
        <taxon>Pterygota</taxon>
        <taxon>Neoptera</taxon>
        <taxon>Endopterygota</taxon>
        <taxon>Diptera</taxon>
        <taxon>Brachycera</taxon>
        <taxon>Muscomorpha</taxon>
        <taxon>Ephydroidea</taxon>
        <taxon>Drosophilidae</taxon>
        <taxon>Drosophila</taxon>
    </lineage>
</organism>
<sequence length="44" mass="4450">MPCKGCGNNCQCTSGKCGGNCAGNQQCQCASKPATTKCCQNKCS</sequence>